<dbReference type="AlphaFoldDB" id="A0A285EB04"/>
<gene>
    <name evidence="1" type="ORF">SAMN06893097_1011084</name>
</gene>
<dbReference type="InterPro" id="IPR018988">
    <property type="entry name" value="DUF2000"/>
</dbReference>
<dbReference type="Pfam" id="PF09391">
    <property type="entry name" value="DUF2000"/>
    <property type="match status" value="1"/>
</dbReference>
<organism evidence="1 2">
    <name type="scientific">Geodermatophilus sabuli</name>
    <dbReference type="NCBI Taxonomy" id="1564158"/>
    <lineage>
        <taxon>Bacteria</taxon>
        <taxon>Bacillati</taxon>
        <taxon>Actinomycetota</taxon>
        <taxon>Actinomycetes</taxon>
        <taxon>Geodermatophilales</taxon>
        <taxon>Geodermatophilaceae</taxon>
        <taxon>Geodermatophilus</taxon>
    </lineage>
</organism>
<evidence type="ECO:0008006" key="3">
    <source>
        <dbReference type="Google" id="ProtNLM"/>
    </source>
</evidence>
<dbReference type="Proteomes" id="UP000219514">
    <property type="component" value="Unassembled WGS sequence"/>
</dbReference>
<protein>
    <recommendedName>
        <fullName evidence="3">DUF2000 domain-containing protein</fullName>
    </recommendedName>
</protein>
<accession>A0A285EB04</accession>
<dbReference type="EMBL" id="OBDO01000001">
    <property type="protein sequence ID" value="SNX95276.1"/>
    <property type="molecule type" value="Genomic_DNA"/>
</dbReference>
<sequence length="153" mass="16148">MDVRELEDEVAVAGETGPPWTTKIAVVVRAGLLPWQELNVTAFLAGAIAGAVPELLGSPYRDADGTAYLPMFRQPVVVLTADGELLRRARERALERGLPVSLFTADLFATGGDAENRAAVQAVPGADLDLVGLAVHGPRTAVDKVVKGARMHP</sequence>
<dbReference type="Gene3D" id="3.40.1490.10">
    <property type="entry name" value="Bit1"/>
    <property type="match status" value="1"/>
</dbReference>
<dbReference type="InterPro" id="IPR023476">
    <property type="entry name" value="Pep_tRNA_hydro_II_dom_sf"/>
</dbReference>
<dbReference type="RefSeq" id="WP_097204938.1">
    <property type="nucleotide sequence ID" value="NZ_JACHXB010000001.1"/>
</dbReference>
<dbReference type="SUPFAM" id="SSF102462">
    <property type="entry name" value="Peptidyl-tRNA hydrolase II"/>
    <property type="match status" value="1"/>
</dbReference>
<evidence type="ECO:0000313" key="1">
    <source>
        <dbReference type="EMBL" id="SNX95276.1"/>
    </source>
</evidence>
<dbReference type="OrthoDB" id="1684239at2"/>
<reference evidence="1 2" key="1">
    <citation type="submission" date="2017-09" db="EMBL/GenBank/DDBJ databases">
        <authorList>
            <person name="Ehlers B."/>
            <person name="Leendertz F.H."/>
        </authorList>
    </citation>
    <scope>NUCLEOTIDE SEQUENCE [LARGE SCALE GENOMIC DNA]</scope>
    <source>
        <strain evidence="1 2">DSM 46844</strain>
    </source>
</reference>
<keyword evidence="2" id="KW-1185">Reference proteome</keyword>
<evidence type="ECO:0000313" key="2">
    <source>
        <dbReference type="Proteomes" id="UP000219514"/>
    </source>
</evidence>
<proteinExistence type="predicted"/>
<name>A0A285EB04_9ACTN</name>